<evidence type="ECO:0000313" key="3">
    <source>
        <dbReference type="EMBL" id="SVC08540.1"/>
    </source>
</evidence>
<accession>A0A382J8Y3</accession>
<feature type="non-terminal residue" evidence="3">
    <location>
        <position position="49"/>
    </location>
</feature>
<evidence type="ECO:0000259" key="2">
    <source>
        <dbReference type="Pfam" id="PF00266"/>
    </source>
</evidence>
<dbReference type="Gene3D" id="3.90.1150.10">
    <property type="entry name" value="Aspartate Aminotransferase, domain 1"/>
    <property type="match status" value="1"/>
</dbReference>
<dbReference type="InterPro" id="IPR015424">
    <property type="entry name" value="PyrdxlP-dep_Trfase"/>
</dbReference>
<dbReference type="SUPFAM" id="SSF53383">
    <property type="entry name" value="PLP-dependent transferases"/>
    <property type="match status" value="1"/>
</dbReference>
<proteinExistence type="predicted"/>
<dbReference type="EMBL" id="UINC01072710">
    <property type="protein sequence ID" value="SVC08540.1"/>
    <property type="molecule type" value="Genomic_DNA"/>
</dbReference>
<comment type="cofactor">
    <cofactor evidence="1">
        <name>pyridoxal 5'-phosphate</name>
        <dbReference type="ChEBI" id="CHEBI:597326"/>
    </cofactor>
</comment>
<dbReference type="PANTHER" id="PTHR11601">
    <property type="entry name" value="CYSTEINE DESULFURYLASE FAMILY MEMBER"/>
    <property type="match status" value="1"/>
</dbReference>
<dbReference type="AlphaFoldDB" id="A0A382J8Y3"/>
<protein>
    <recommendedName>
        <fullName evidence="2">Aminotransferase class V domain-containing protein</fullName>
    </recommendedName>
</protein>
<evidence type="ECO:0000256" key="1">
    <source>
        <dbReference type="ARBA" id="ARBA00001933"/>
    </source>
</evidence>
<feature type="domain" description="Aminotransferase class V" evidence="2">
    <location>
        <begin position="3"/>
        <end position="49"/>
    </location>
</feature>
<sequence length="49" mass="5633">MFYFDHSATTPIHPTVLNYMNSIQVKVYGNPSSIHEQVRKAKAIIEKAR</sequence>
<reference evidence="3" key="1">
    <citation type="submission" date="2018-05" db="EMBL/GenBank/DDBJ databases">
        <authorList>
            <person name="Lanie J.A."/>
            <person name="Ng W.-L."/>
            <person name="Kazmierczak K.M."/>
            <person name="Andrzejewski T.M."/>
            <person name="Davidsen T.M."/>
            <person name="Wayne K.J."/>
            <person name="Tettelin H."/>
            <person name="Glass J.I."/>
            <person name="Rusch D."/>
            <person name="Podicherti R."/>
            <person name="Tsui H.-C.T."/>
            <person name="Winkler M.E."/>
        </authorList>
    </citation>
    <scope>NUCLEOTIDE SEQUENCE</scope>
</reference>
<dbReference type="Pfam" id="PF00266">
    <property type="entry name" value="Aminotran_5"/>
    <property type="match status" value="1"/>
</dbReference>
<name>A0A382J8Y3_9ZZZZ</name>
<organism evidence="3">
    <name type="scientific">marine metagenome</name>
    <dbReference type="NCBI Taxonomy" id="408172"/>
    <lineage>
        <taxon>unclassified sequences</taxon>
        <taxon>metagenomes</taxon>
        <taxon>ecological metagenomes</taxon>
    </lineage>
</organism>
<gene>
    <name evidence="3" type="ORF">METZ01_LOCUS261394</name>
</gene>
<dbReference type="InterPro" id="IPR000192">
    <property type="entry name" value="Aminotrans_V_dom"/>
</dbReference>
<dbReference type="Gene3D" id="1.10.260.50">
    <property type="match status" value="1"/>
</dbReference>
<dbReference type="InterPro" id="IPR015422">
    <property type="entry name" value="PyrdxlP-dep_Trfase_small"/>
</dbReference>
<dbReference type="PANTHER" id="PTHR11601:SF34">
    <property type="entry name" value="CYSTEINE DESULFURASE"/>
    <property type="match status" value="1"/>
</dbReference>